<dbReference type="Gene3D" id="3.40.50.12780">
    <property type="entry name" value="N-terminal domain of ligase-like"/>
    <property type="match status" value="1"/>
</dbReference>
<dbReference type="EMBL" id="RSCE01000023">
    <property type="protein sequence ID" value="RSH76617.1"/>
    <property type="molecule type" value="Genomic_DNA"/>
</dbReference>
<dbReference type="OrthoDB" id="10253115at2759"/>
<dbReference type="PANTHER" id="PTHR24096">
    <property type="entry name" value="LONG-CHAIN-FATTY-ACID--COA LIGASE"/>
    <property type="match status" value="1"/>
</dbReference>
<protein>
    <recommendedName>
        <fullName evidence="6">AMP-dependent synthetase/ligase domain-containing protein</fullName>
    </recommendedName>
</protein>
<proteinExistence type="predicted"/>
<keyword evidence="5" id="KW-1185">Reference proteome</keyword>
<dbReference type="InterPro" id="IPR045851">
    <property type="entry name" value="AMP-bd_C_sf"/>
</dbReference>
<evidence type="ECO:0000313" key="4">
    <source>
        <dbReference type="EMBL" id="RSH76617.1"/>
    </source>
</evidence>
<dbReference type="InterPro" id="IPR025110">
    <property type="entry name" value="AMP-bd_C"/>
</dbReference>
<evidence type="ECO:0000259" key="3">
    <source>
        <dbReference type="Pfam" id="PF13193"/>
    </source>
</evidence>
<dbReference type="SUPFAM" id="SSF56801">
    <property type="entry name" value="Acetyl-CoA synthetase-like"/>
    <property type="match status" value="1"/>
</dbReference>
<dbReference type="PANTHER" id="PTHR24096:SF393">
    <property type="entry name" value="LIGASE, PUTATIVE-RELATED"/>
    <property type="match status" value="1"/>
</dbReference>
<dbReference type="Proteomes" id="UP000279236">
    <property type="component" value="Unassembled WGS sequence"/>
</dbReference>
<gene>
    <name evidence="4" type="ORF">EHS24_005502</name>
</gene>
<evidence type="ECO:0008006" key="6">
    <source>
        <dbReference type="Google" id="ProtNLM"/>
    </source>
</evidence>
<dbReference type="Pfam" id="PF13193">
    <property type="entry name" value="AMP-binding_C"/>
    <property type="match status" value="1"/>
</dbReference>
<accession>A0A427XCS8</accession>
<dbReference type="InterPro" id="IPR000873">
    <property type="entry name" value="AMP-dep_synth/lig_dom"/>
</dbReference>
<dbReference type="GeneID" id="39590045"/>
<sequence length="679" mass="73596">MFGPALSLGKPAVGDGRVRFRIPRWRLAAMTGDRLSSTRGPAAPQQRPRIPTSPPACAMLSGTYLLRLFAFASLFNYTSSINDNVLASQEHPNHGMWVGNAAMWVKLTVRRPYDVPTGHLAPSFRVFLLKQLEQYSDRIMLNAPLDPTGNLGEREDVTYGEVARRALDLAAWLRKQGVTAGSFVGLVGYNSIEWVVGFVAIQLLGAVTVMVNAAVKPDSMAHCLNLVKPVVILADGPCSSSITLIQDELKDCGKVYAWSKLGVTGNVEVLDFKSMKVSPSDAADVKNGVGIKDIHPDSDSTIFYTSGTTGYPKAVLSSQRASLHNVISSQILLGRAALRAGAPLEMVMPLISNPPPDQRTILMVVPFFHATGCLTMLSKAFWEGSKLVLMPRWNVDDAIDLMIKYKVNVIGGVPSIATAIIQSPRLPKDLDLLGCSYGGAAPASRLPGDLRKRWPDLVSAHGWGMTETNALHTSNAGMDYVMKPKSCGVPVPICEVKIIDTDTRKELPTGKVGTILARGSNMMKEYYNNPKATKDAYESGRWLDTGDAGYLDDEGFLHISDRIKDIIIRGGENIPSEEVENAVFLDDRIAEVAAVPVPDDILGELVAIAVSLRAGVKATPEDIKAQAASRLRGPARPSFVVIYDGLLPRNINGKMIKMEIKKTVGDLFAETKQAPRAKL</sequence>
<feature type="region of interest" description="Disordered" evidence="1">
    <location>
        <begin position="33"/>
        <end position="53"/>
    </location>
</feature>
<dbReference type="InterPro" id="IPR042099">
    <property type="entry name" value="ANL_N_sf"/>
</dbReference>
<feature type="domain" description="AMP-dependent synthetase/ligase" evidence="2">
    <location>
        <begin position="130"/>
        <end position="527"/>
    </location>
</feature>
<dbReference type="GO" id="GO:0016405">
    <property type="term" value="F:CoA-ligase activity"/>
    <property type="evidence" value="ECO:0007669"/>
    <property type="project" value="TreeGrafter"/>
</dbReference>
<reference evidence="4 5" key="1">
    <citation type="submission" date="2018-11" db="EMBL/GenBank/DDBJ databases">
        <title>Genome sequence of Apiotrichum porosum DSM 27194.</title>
        <authorList>
            <person name="Aliyu H."/>
            <person name="Gorte O."/>
            <person name="Ochsenreither K."/>
        </authorList>
    </citation>
    <scope>NUCLEOTIDE SEQUENCE [LARGE SCALE GENOMIC DNA]</scope>
    <source>
        <strain evidence="4 5">DSM 27194</strain>
    </source>
</reference>
<dbReference type="Pfam" id="PF00501">
    <property type="entry name" value="AMP-binding"/>
    <property type="match status" value="1"/>
</dbReference>
<comment type="caution">
    <text evidence="4">The sequence shown here is derived from an EMBL/GenBank/DDBJ whole genome shotgun (WGS) entry which is preliminary data.</text>
</comment>
<organism evidence="4 5">
    <name type="scientific">Apiotrichum porosum</name>
    <dbReference type="NCBI Taxonomy" id="105984"/>
    <lineage>
        <taxon>Eukaryota</taxon>
        <taxon>Fungi</taxon>
        <taxon>Dikarya</taxon>
        <taxon>Basidiomycota</taxon>
        <taxon>Agaricomycotina</taxon>
        <taxon>Tremellomycetes</taxon>
        <taxon>Trichosporonales</taxon>
        <taxon>Trichosporonaceae</taxon>
        <taxon>Apiotrichum</taxon>
    </lineage>
</organism>
<evidence type="ECO:0000256" key="1">
    <source>
        <dbReference type="SAM" id="MobiDB-lite"/>
    </source>
</evidence>
<dbReference type="PROSITE" id="PS00455">
    <property type="entry name" value="AMP_BINDING"/>
    <property type="match status" value="1"/>
</dbReference>
<dbReference type="STRING" id="105984.A0A427XCS8"/>
<feature type="domain" description="AMP-binding enzyme C-terminal" evidence="3">
    <location>
        <begin position="578"/>
        <end position="654"/>
    </location>
</feature>
<evidence type="ECO:0000313" key="5">
    <source>
        <dbReference type="Proteomes" id="UP000279236"/>
    </source>
</evidence>
<dbReference type="AlphaFoldDB" id="A0A427XCS8"/>
<dbReference type="RefSeq" id="XP_028471764.1">
    <property type="nucleotide sequence ID" value="XM_028621025.1"/>
</dbReference>
<dbReference type="Gene3D" id="3.30.300.30">
    <property type="match status" value="1"/>
</dbReference>
<evidence type="ECO:0000259" key="2">
    <source>
        <dbReference type="Pfam" id="PF00501"/>
    </source>
</evidence>
<dbReference type="GO" id="GO:0019748">
    <property type="term" value="P:secondary metabolic process"/>
    <property type="evidence" value="ECO:0007669"/>
    <property type="project" value="TreeGrafter"/>
</dbReference>
<name>A0A427XCS8_9TREE</name>
<dbReference type="InterPro" id="IPR020845">
    <property type="entry name" value="AMP-binding_CS"/>
</dbReference>